<keyword evidence="2" id="KW-1185">Reference proteome</keyword>
<dbReference type="InterPro" id="IPR036179">
    <property type="entry name" value="Ig-like_dom_sf"/>
</dbReference>
<proteinExistence type="predicted"/>
<name>A0A8T2NUL0_9TELE</name>
<dbReference type="EMBL" id="JAFBMS010000024">
    <property type="protein sequence ID" value="KAG9343186.1"/>
    <property type="molecule type" value="Genomic_DNA"/>
</dbReference>
<dbReference type="SUPFAM" id="SSF48726">
    <property type="entry name" value="Immunoglobulin"/>
    <property type="match status" value="1"/>
</dbReference>
<evidence type="ECO:0000313" key="1">
    <source>
        <dbReference type="EMBL" id="KAG9343186.1"/>
    </source>
</evidence>
<gene>
    <name evidence="1" type="ORF">JZ751_014165</name>
</gene>
<comment type="caution">
    <text evidence="1">The sequence shown here is derived from an EMBL/GenBank/DDBJ whole genome shotgun (WGS) entry which is preliminary data.</text>
</comment>
<sequence length="64" mass="6760">MTNMTQDRYGNYTCVAINMLGTDASSAALLPPSTASYGNSGSRVGVALKNWLLPLLLPTLLAMI</sequence>
<dbReference type="AlphaFoldDB" id="A0A8T2NUL0"/>
<evidence type="ECO:0000313" key="2">
    <source>
        <dbReference type="Proteomes" id="UP000824540"/>
    </source>
</evidence>
<reference evidence="1" key="1">
    <citation type="thesis" date="2021" institute="BYU ScholarsArchive" country="Provo, UT, USA">
        <title>Applications of and Algorithms for Genome Assembly and Genomic Analyses with an Emphasis on Marine Teleosts.</title>
        <authorList>
            <person name="Pickett B.D."/>
        </authorList>
    </citation>
    <scope>NUCLEOTIDE SEQUENCE</scope>
    <source>
        <strain evidence="1">HI-2016</strain>
    </source>
</reference>
<organism evidence="1 2">
    <name type="scientific">Albula glossodonta</name>
    <name type="common">roundjaw bonefish</name>
    <dbReference type="NCBI Taxonomy" id="121402"/>
    <lineage>
        <taxon>Eukaryota</taxon>
        <taxon>Metazoa</taxon>
        <taxon>Chordata</taxon>
        <taxon>Craniata</taxon>
        <taxon>Vertebrata</taxon>
        <taxon>Euteleostomi</taxon>
        <taxon>Actinopterygii</taxon>
        <taxon>Neopterygii</taxon>
        <taxon>Teleostei</taxon>
        <taxon>Albuliformes</taxon>
        <taxon>Albulidae</taxon>
        <taxon>Albula</taxon>
    </lineage>
</organism>
<dbReference type="Proteomes" id="UP000824540">
    <property type="component" value="Unassembled WGS sequence"/>
</dbReference>
<accession>A0A8T2NUL0</accession>
<protein>
    <submittedName>
        <fullName evidence="1">Uncharacterized protein</fullName>
    </submittedName>
</protein>